<name>A0A024GNF5_9STRA</name>
<dbReference type="InterPro" id="IPR009008">
    <property type="entry name" value="Val/Leu/Ile-tRNA-synth_edit"/>
</dbReference>
<dbReference type="AlphaFoldDB" id="A0A024GNF5"/>
<keyword evidence="7 10" id="KW-0648">Protein biosynthesis</keyword>
<evidence type="ECO:0000256" key="6">
    <source>
        <dbReference type="ARBA" id="ARBA00022840"/>
    </source>
</evidence>
<dbReference type="PROSITE" id="PS00178">
    <property type="entry name" value="AA_TRNA_LIGASE_I"/>
    <property type="match status" value="1"/>
</dbReference>
<dbReference type="GO" id="GO:0000049">
    <property type="term" value="F:tRNA binding"/>
    <property type="evidence" value="ECO:0007669"/>
    <property type="project" value="InterPro"/>
</dbReference>
<dbReference type="STRING" id="65357.A0A024GNF5"/>
<organism evidence="13 14">
    <name type="scientific">Albugo candida</name>
    <dbReference type="NCBI Taxonomy" id="65357"/>
    <lineage>
        <taxon>Eukaryota</taxon>
        <taxon>Sar</taxon>
        <taxon>Stramenopiles</taxon>
        <taxon>Oomycota</taxon>
        <taxon>Peronosporomycetes</taxon>
        <taxon>Albuginales</taxon>
        <taxon>Albuginaceae</taxon>
        <taxon>Albugo</taxon>
    </lineage>
</organism>
<evidence type="ECO:0000256" key="1">
    <source>
        <dbReference type="ARBA" id="ARBA00005594"/>
    </source>
</evidence>
<dbReference type="Gene3D" id="1.10.10.830">
    <property type="entry name" value="Ile-tRNA synthetase CP2 domain-like"/>
    <property type="match status" value="1"/>
</dbReference>
<dbReference type="HAMAP" id="MF_02002">
    <property type="entry name" value="Ile_tRNA_synth_type1"/>
    <property type="match status" value="1"/>
</dbReference>
<dbReference type="EC" id="6.1.1.5" evidence="2"/>
<evidence type="ECO:0000259" key="12">
    <source>
        <dbReference type="Pfam" id="PF08264"/>
    </source>
</evidence>
<dbReference type="GO" id="GO:0032543">
    <property type="term" value="P:mitochondrial translation"/>
    <property type="evidence" value="ECO:0007669"/>
    <property type="project" value="TreeGrafter"/>
</dbReference>
<dbReference type="InterPro" id="IPR009080">
    <property type="entry name" value="tRNAsynth_Ia_anticodon-bd"/>
</dbReference>
<dbReference type="InterPro" id="IPR014729">
    <property type="entry name" value="Rossmann-like_a/b/a_fold"/>
</dbReference>
<dbReference type="InterPro" id="IPR002300">
    <property type="entry name" value="aa-tRNA-synth_Ia"/>
</dbReference>
<evidence type="ECO:0000256" key="2">
    <source>
        <dbReference type="ARBA" id="ARBA00013165"/>
    </source>
</evidence>
<dbReference type="Pfam" id="PF08264">
    <property type="entry name" value="Anticodon_1"/>
    <property type="match status" value="1"/>
</dbReference>
<dbReference type="CDD" id="cd07960">
    <property type="entry name" value="Anticodon_Ia_Ile_BEm"/>
    <property type="match status" value="1"/>
</dbReference>
<evidence type="ECO:0000259" key="11">
    <source>
        <dbReference type="Pfam" id="PF00133"/>
    </source>
</evidence>
<feature type="domain" description="Aminoacyl-tRNA synthetase class Ia" evidence="11">
    <location>
        <begin position="107"/>
        <end position="726"/>
    </location>
</feature>
<dbReference type="OrthoDB" id="10264412at2759"/>
<dbReference type="Pfam" id="PF00133">
    <property type="entry name" value="tRNA-synt_1"/>
    <property type="match status" value="1"/>
</dbReference>
<dbReference type="Gene3D" id="3.90.740.10">
    <property type="entry name" value="Valyl/Leucyl/Isoleucyl-tRNA synthetase, editing domain"/>
    <property type="match status" value="1"/>
</dbReference>
<dbReference type="EMBL" id="CAIX01000202">
    <property type="protein sequence ID" value="CCI48055.1"/>
    <property type="molecule type" value="Genomic_DNA"/>
</dbReference>
<dbReference type="PANTHER" id="PTHR42765">
    <property type="entry name" value="SOLEUCYL-TRNA SYNTHETASE"/>
    <property type="match status" value="1"/>
</dbReference>
<comment type="caution">
    <text evidence="13">The sequence shown here is derived from an EMBL/GenBank/DDBJ whole genome shotgun (WGS) entry which is preliminary data.</text>
</comment>
<dbReference type="SUPFAM" id="SSF47323">
    <property type="entry name" value="Anticodon-binding domain of a subclass of class I aminoacyl-tRNA synthetases"/>
    <property type="match status" value="1"/>
</dbReference>
<keyword evidence="3" id="KW-0963">Cytoplasm</keyword>
<keyword evidence="14" id="KW-1185">Reference proteome</keyword>
<evidence type="ECO:0000256" key="9">
    <source>
        <dbReference type="ARBA" id="ARBA00032665"/>
    </source>
</evidence>
<dbReference type="CDD" id="cd00818">
    <property type="entry name" value="IleRS_core"/>
    <property type="match status" value="1"/>
</dbReference>
<dbReference type="FunFam" id="3.40.50.620:FF:000092">
    <property type="entry name" value="Isoleucine--tRNA ligase"/>
    <property type="match status" value="1"/>
</dbReference>
<dbReference type="SUPFAM" id="SSF52374">
    <property type="entry name" value="Nucleotidylyl transferase"/>
    <property type="match status" value="1"/>
</dbReference>
<dbReference type="InterPro" id="IPR001412">
    <property type="entry name" value="aa-tRNA-synth_I_CS"/>
</dbReference>
<comment type="similarity">
    <text evidence="1 10">Belongs to the class-I aminoacyl-tRNA synthetase family.</text>
</comment>
<keyword evidence="6 10" id="KW-0067">ATP-binding</keyword>
<dbReference type="InterPro" id="IPR002301">
    <property type="entry name" value="Ile-tRNA-ligase"/>
</dbReference>
<evidence type="ECO:0000313" key="13">
    <source>
        <dbReference type="EMBL" id="CCI48055.1"/>
    </source>
</evidence>
<evidence type="ECO:0000256" key="5">
    <source>
        <dbReference type="ARBA" id="ARBA00022741"/>
    </source>
</evidence>
<keyword evidence="5 10" id="KW-0547">Nucleotide-binding</keyword>
<proteinExistence type="inferred from homology"/>
<dbReference type="InterPro" id="IPR023585">
    <property type="entry name" value="Ile-tRNA-ligase_type1"/>
</dbReference>
<evidence type="ECO:0000313" key="14">
    <source>
        <dbReference type="Proteomes" id="UP000053237"/>
    </source>
</evidence>
<protein>
    <recommendedName>
        <fullName evidence="2">isoleucine--tRNA ligase</fullName>
        <ecNumber evidence="2">6.1.1.5</ecNumber>
    </recommendedName>
    <alternativeName>
        <fullName evidence="9">Isoleucyl-tRNA synthetase</fullName>
    </alternativeName>
</protein>
<sequence length="1046" mass="118724">MNSIVGGRRAVFSGYRSLFTRPLSLSNIIQSDTNIGLIYFVILNSFGLAEIPSESIGFLSMEKCAETLRKTLLLPRTRFPMRANAAAREVVLQKKCVSEVLDHFARTRAQNRPKFLLHDGPPFANGSLHMGHFLNKILKDMILRYKLMRGYCVEYVPGWDCHGLPIELKALEQRKKGKELSPLHIRQFSRKLALEAIKQQKKDFSRWGVLADWKSHTYTTMDPQYEARQYDILKEMLSKNRIYRGFKPVFWSPSSKTALAESELEYVDHTSQAAYILFPLVEAHSSAFKALLNQYELQHVACVVWTTTPWTIPSNMALCVAPNLTYSVVEMVGKHILIANDLMESFLTAMDRPLGSRVIATIRGSDLIASKFQQPLKKSISTMIPGKHVTTDLGTGIVHIAPGHGQEDYLAWMEYCKGTRKILCPVDEDGRFTIEAGSELEGLDVLSDGNAKVLELLKAQNQLIQVASYHHRYPHDWRTKKPVILRATAQWFAKLEELHPIALECLENDVKTYPSNSKRRLEATLKARNEWCISRQRAWGLPIPVFYHRNGKALINAQTISHFQQLVLTYKSEGNEGSDCWWSLPVEKLLPPKYQHRADEFVRGNDTLDVWFDSGSSWYTVLASGMPYKERVCADVYLEGSDQHRGWFQSSLLTSVAMQRQAPFKNLITHGFVLDEQGRKQSKSLGNTVVPSDFINGTSKQGIPAYGADVIRYWVATTDYTSDVSIGPAIIHKVSEAVRKVRNTARFLLGNLNDFQPEADAIPYNSMLSIDKYMLHVLHQVNGQCTAAYETFAFQRVQQILTNFVASDLSSFYMEACKDRLYCDTAASRRRRSCQTVLHHTLQSLTWSIAPMLCHTAEDIWMHQMAQYRRCDPSDVVGSVFTQEETWHIQPSLWDNSTLANDWACLRDIRAHINRVAEKLRHGNDIRNQQECTLEVFTKEPKLLALLSDLTVEDPAVLEDVFLCSNVVLTSEAQVDGSWSSIEVEGMSLHIRVKPPKAGKCVRCWKFAVHAADQVMCSRCVDATSKLYKTAEKTYYVSDDKASTFG</sequence>
<dbReference type="SUPFAM" id="SSF50677">
    <property type="entry name" value="ValRS/IleRS/LeuRS editing domain"/>
    <property type="match status" value="1"/>
</dbReference>
<dbReference type="GO" id="GO:0006428">
    <property type="term" value="P:isoleucyl-tRNA aminoacylation"/>
    <property type="evidence" value="ECO:0007669"/>
    <property type="project" value="InterPro"/>
</dbReference>
<evidence type="ECO:0000256" key="8">
    <source>
        <dbReference type="ARBA" id="ARBA00023146"/>
    </source>
</evidence>
<dbReference type="Proteomes" id="UP000053237">
    <property type="component" value="Unassembled WGS sequence"/>
</dbReference>
<dbReference type="GO" id="GO:0002161">
    <property type="term" value="F:aminoacyl-tRNA deacylase activity"/>
    <property type="evidence" value="ECO:0007669"/>
    <property type="project" value="InterPro"/>
</dbReference>
<dbReference type="InParanoid" id="A0A024GNF5"/>
<dbReference type="Gene3D" id="3.40.50.620">
    <property type="entry name" value="HUPs"/>
    <property type="match status" value="2"/>
</dbReference>
<dbReference type="GO" id="GO:0005524">
    <property type="term" value="F:ATP binding"/>
    <property type="evidence" value="ECO:0007669"/>
    <property type="project" value="UniProtKB-KW"/>
</dbReference>
<dbReference type="PRINTS" id="PR00984">
    <property type="entry name" value="TRNASYNTHILE"/>
</dbReference>
<dbReference type="GO" id="GO:0004822">
    <property type="term" value="F:isoleucine-tRNA ligase activity"/>
    <property type="evidence" value="ECO:0007669"/>
    <property type="project" value="UniProtKB-EC"/>
</dbReference>
<keyword evidence="4 10" id="KW-0436">Ligase</keyword>
<evidence type="ECO:0000256" key="7">
    <source>
        <dbReference type="ARBA" id="ARBA00022917"/>
    </source>
</evidence>
<reference evidence="13 14" key="1">
    <citation type="submission" date="2012-05" db="EMBL/GenBank/DDBJ databases">
        <title>Recombination and specialization in a pathogen metapopulation.</title>
        <authorList>
            <person name="Gardiner A."/>
            <person name="Kemen E."/>
            <person name="Schultz-Larsen T."/>
            <person name="MacLean D."/>
            <person name="Van Oosterhout C."/>
            <person name="Jones J.D.G."/>
        </authorList>
    </citation>
    <scope>NUCLEOTIDE SEQUENCE [LARGE SCALE GENOMIC DNA]</scope>
    <source>
        <strain evidence="13 14">Ac Nc2</strain>
    </source>
</reference>
<dbReference type="Gene3D" id="1.10.730.20">
    <property type="match status" value="1"/>
</dbReference>
<gene>
    <name evidence="13" type="ORF">BN9_091040</name>
</gene>
<evidence type="ECO:0000256" key="4">
    <source>
        <dbReference type="ARBA" id="ARBA00022598"/>
    </source>
</evidence>
<keyword evidence="8 10" id="KW-0030">Aminoacyl-tRNA synthetase</keyword>
<dbReference type="PANTHER" id="PTHR42765:SF1">
    <property type="entry name" value="ISOLEUCINE--TRNA LIGASE, MITOCHONDRIAL"/>
    <property type="match status" value="1"/>
</dbReference>
<evidence type="ECO:0000256" key="10">
    <source>
        <dbReference type="RuleBase" id="RU363035"/>
    </source>
</evidence>
<accession>A0A024GNF5</accession>
<dbReference type="InterPro" id="IPR033708">
    <property type="entry name" value="Anticodon_Ile_BEm"/>
</dbReference>
<dbReference type="GO" id="GO:0005739">
    <property type="term" value="C:mitochondrion"/>
    <property type="evidence" value="ECO:0007669"/>
    <property type="project" value="TreeGrafter"/>
</dbReference>
<dbReference type="NCBIfam" id="TIGR00392">
    <property type="entry name" value="ileS"/>
    <property type="match status" value="1"/>
</dbReference>
<dbReference type="InterPro" id="IPR013155">
    <property type="entry name" value="M/V/L/I-tRNA-synth_anticd-bd"/>
</dbReference>
<evidence type="ECO:0000256" key="3">
    <source>
        <dbReference type="ARBA" id="ARBA00022490"/>
    </source>
</evidence>
<feature type="domain" description="Methionyl/Valyl/Leucyl/Isoleucyl-tRNA synthetase anticodon-binding" evidence="12">
    <location>
        <begin position="771"/>
        <end position="934"/>
    </location>
</feature>
<dbReference type="InterPro" id="IPR050081">
    <property type="entry name" value="Ile-tRNA_ligase"/>
</dbReference>